<gene>
    <name evidence="1" type="ORF">DICVIV_08116</name>
</gene>
<reference evidence="1 2" key="1">
    <citation type="submission" date="2013-11" db="EMBL/GenBank/DDBJ databases">
        <title>Draft genome of the bovine lungworm Dictyocaulus viviparus.</title>
        <authorList>
            <person name="Mitreva M."/>
        </authorList>
    </citation>
    <scope>NUCLEOTIDE SEQUENCE [LARGE SCALE GENOMIC DNA]</scope>
    <source>
        <strain evidence="1 2">HannoverDv2000</strain>
    </source>
</reference>
<sequence length="188" mass="21159">MKGENIGGIANGVAYFDFLVDQLKLNCSANENMIYLKDSEGVAYKLCTDLLLDAFLVLLLLHNLFNLPSAIKTKMRQLILSAALVWSISLSMNKPDLYVWLERNSYICEFKKHALGDLSTTEGDPRFLFPDESKQFACDCGDPLISRSACARHSTNSPTCHAIPDLCMREYAILFTETINRLSCMQIF</sequence>
<dbReference type="EMBL" id="KN716384">
    <property type="protein sequence ID" value="KJH45823.1"/>
    <property type="molecule type" value="Genomic_DNA"/>
</dbReference>
<protein>
    <submittedName>
        <fullName evidence="1">Uncharacterized protein</fullName>
    </submittedName>
</protein>
<reference evidence="2" key="2">
    <citation type="journal article" date="2016" name="Sci. Rep.">
        <title>Dictyocaulus viviparus genome, variome and transcriptome elucidate lungworm biology and support future intervention.</title>
        <authorList>
            <person name="McNulty S.N."/>
            <person name="Strube C."/>
            <person name="Rosa B.A."/>
            <person name="Martin J.C."/>
            <person name="Tyagi R."/>
            <person name="Choi Y.J."/>
            <person name="Wang Q."/>
            <person name="Hallsworth Pepin K."/>
            <person name="Zhang X."/>
            <person name="Ozersky P."/>
            <person name="Wilson R.K."/>
            <person name="Sternberg P.W."/>
            <person name="Gasser R.B."/>
            <person name="Mitreva M."/>
        </authorList>
    </citation>
    <scope>NUCLEOTIDE SEQUENCE [LARGE SCALE GENOMIC DNA]</scope>
    <source>
        <strain evidence="2">HannoverDv2000</strain>
    </source>
</reference>
<evidence type="ECO:0000313" key="2">
    <source>
        <dbReference type="Proteomes" id="UP000053766"/>
    </source>
</evidence>
<dbReference type="Proteomes" id="UP000053766">
    <property type="component" value="Unassembled WGS sequence"/>
</dbReference>
<accession>A0A0D8XMH3</accession>
<dbReference type="STRING" id="29172.A0A0D8XMH3"/>
<name>A0A0D8XMH3_DICVI</name>
<dbReference type="AlphaFoldDB" id="A0A0D8XMH3"/>
<evidence type="ECO:0000313" key="1">
    <source>
        <dbReference type="EMBL" id="KJH45823.1"/>
    </source>
</evidence>
<dbReference type="OrthoDB" id="5867623at2759"/>
<keyword evidence="2" id="KW-1185">Reference proteome</keyword>
<organism evidence="1 2">
    <name type="scientific">Dictyocaulus viviparus</name>
    <name type="common">Bovine lungworm</name>
    <dbReference type="NCBI Taxonomy" id="29172"/>
    <lineage>
        <taxon>Eukaryota</taxon>
        <taxon>Metazoa</taxon>
        <taxon>Ecdysozoa</taxon>
        <taxon>Nematoda</taxon>
        <taxon>Chromadorea</taxon>
        <taxon>Rhabditida</taxon>
        <taxon>Rhabditina</taxon>
        <taxon>Rhabditomorpha</taxon>
        <taxon>Strongyloidea</taxon>
        <taxon>Metastrongylidae</taxon>
        <taxon>Dictyocaulus</taxon>
    </lineage>
</organism>
<proteinExistence type="predicted"/>